<accession>A0A1G6EC38</accession>
<reference evidence="1" key="1">
    <citation type="submission" date="2016-10" db="EMBL/GenBank/DDBJ databases">
        <authorList>
            <person name="de Groot N.N."/>
        </authorList>
    </citation>
    <scope>NUCLEOTIDE SEQUENCE [LARGE SCALE GENOMIC DNA]</scope>
    <source>
        <strain evidence="1">CGMCC 1.10824</strain>
    </source>
</reference>
<dbReference type="Proteomes" id="UP000199626">
    <property type="component" value="Unassembled WGS sequence"/>
</dbReference>
<sequence>MQASEMLTFASALGTKQKVPKERKADLMNFGLIQLVTSRPLLVSVGVASDARHIHFGNIARFAVVFFI</sequence>
<protein>
    <submittedName>
        <fullName evidence="1">Uncharacterized protein</fullName>
    </submittedName>
</protein>
<name>A0A1G6EC38_9GAMM</name>
<organism evidence="1 2">
    <name type="scientific">Pseudidiomarina indica</name>
    <dbReference type="NCBI Taxonomy" id="1159017"/>
    <lineage>
        <taxon>Bacteria</taxon>
        <taxon>Pseudomonadati</taxon>
        <taxon>Pseudomonadota</taxon>
        <taxon>Gammaproteobacteria</taxon>
        <taxon>Alteromonadales</taxon>
        <taxon>Idiomarinaceae</taxon>
        <taxon>Pseudidiomarina</taxon>
    </lineage>
</organism>
<dbReference type="EMBL" id="FMXN01000031">
    <property type="protein sequence ID" value="SDB54973.1"/>
    <property type="molecule type" value="Genomic_DNA"/>
</dbReference>
<proteinExistence type="predicted"/>
<dbReference type="AlphaFoldDB" id="A0A1G6EC38"/>
<keyword evidence="2" id="KW-1185">Reference proteome</keyword>
<gene>
    <name evidence="1" type="ORF">SAMN02927930_02147</name>
</gene>
<evidence type="ECO:0000313" key="1">
    <source>
        <dbReference type="EMBL" id="SDB54973.1"/>
    </source>
</evidence>
<evidence type="ECO:0000313" key="2">
    <source>
        <dbReference type="Proteomes" id="UP000199626"/>
    </source>
</evidence>